<evidence type="ECO:0000256" key="2">
    <source>
        <dbReference type="SAM" id="Phobius"/>
    </source>
</evidence>
<feature type="region of interest" description="Disordered" evidence="1">
    <location>
        <begin position="82"/>
        <end position="111"/>
    </location>
</feature>
<evidence type="ECO:0000313" key="4">
    <source>
        <dbReference type="Proteomes" id="UP001362999"/>
    </source>
</evidence>
<protein>
    <submittedName>
        <fullName evidence="3">Uncharacterized protein</fullName>
    </submittedName>
</protein>
<keyword evidence="2" id="KW-1133">Transmembrane helix</keyword>
<accession>A0AAW0CQ39</accession>
<dbReference type="Proteomes" id="UP001362999">
    <property type="component" value="Unassembled WGS sequence"/>
</dbReference>
<reference evidence="3 4" key="1">
    <citation type="journal article" date="2024" name="J Genomics">
        <title>Draft genome sequencing and assembly of Favolaschia claudopus CIRM-BRFM 2984 isolated from oak limbs.</title>
        <authorList>
            <person name="Navarro D."/>
            <person name="Drula E."/>
            <person name="Chaduli D."/>
            <person name="Cazenave R."/>
            <person name="Ahrendt S."/>
            <person name="Wang J."/>
            <person name="Lipzen A."/>
            <person name="Daum C."/>
            <person name="Barry K."/>
            <person name="Grigoriev I.V."/>
            <person name="Favel A."/>
            <person name="Rosso M.N."/>
            <person name="Martin F."/>
        </authorList>
    </citation>
    <scope>NUCLEOTIDE SEQUENCE [LARGE SCALE GENOMIC DNA]</scope>
    <source>
        <strain evidence="3 4">CIRM-BRFM 2984</strain>
    </source>
</reference>
<organism evidence="3 4">
    <name type="scientific">Favolaschia claudopus</name>
    <dbReference type="NCBI Taxonomy" id="2862362"/>
    <lineage>
        <taxon>Eukaryota</taxon>
        <taxon>Fungi</taxon>
        <taxon>Dikarya</taxon>
        <taxon>Basidiomycota</taxon>
        <taxon>Agaricomycotina</taxon>
        <taxon>Agaricomycetes</taxon>
        <taxon>Agaricomycetidae</taxon>
        <taxon>Agaricales</taxon>
        <taxon>Marasmiineae</taxon>
        <taxon>Mycenaceae</taxon>
        <taxon>Favolaschia</taxon>
    </lineage>
</organism>
<gene>
    <name evidence="3" type="ORF">R3P38DRAFT_2895913</name>
</gene>
<keyword evidence="2" id="KW-0812">Transmembrane</keyword>
<feature type="transmembrane region" description="Helical" evidence="2">
    <location>
        <begin position="18"/>
        <end position="38"/>
    </location>
</feature>
<sequence length="248" mass="27636">MDHPDSDDAPAPPRRHKWIPVTALAAGTFLTLAPLVYLMRMRNHQRLSLNSLKTPPPRRIGNMSTPPTAMATSSPFSFIATEPPLPSEADLPKGANWDDDDNWGVPPQPPDPNDKFNVATYLLKAFGTATLIVTSVAFAGVWGLRRYLEVDNMEDFAVQMRLAIVNRMPHYAARMRNALALPVESTPSSTVSTGAQQEWSWDEAQQRLGDAYKKGGFTAWAETAAREVEEEAKLELEKREQFKFTKAK</sequence>
<evidence type="ECO:0000256" key="1">
    <source>
        <dbReference type="SAM" id="MobiDB-lite"/>
    </source>
</evidence>
<name>A0AAW0CQ39_9AGAR</name>
<dbReference type="EMBL" id="JAWWNJ010000015">
    <property type="protein sequence ID" value="KAK7040594.1"/>
    <property type="molecule type" value="Genomic_DNA"/>
</dbReference>
<dbReference type="AlphaFoldDB" id="A0AAW0CQ39"/>
<comment type="caution">
    <text evidence="3">The sequence shown here is derived from an EMBL/GenBank/DDBJ whole genome shotgun (WGS) entry which is preliminary data.</text>
</comment>
<keyword evidence="4" id="KW-1185">Reference proteome</keyword>
<proteinExistence type="predicted"/>
<feature type="transmembrane region" description="Helical" evidence="2">
    <location>
        <begin position="121"/>
        <end position="144"/>
    </location>
</feature>
<evidence type="ECO:0000313" key="3">
    <source>
        <dbReference type="EMBL" id="KAK7040594.1"/>
    </source>
</evidence>
<keyword evidence="2" id="KW-0472">Membrane</keyword>